<gene>
    <name evidence="1" type="ORF">VNO80_03092</name>
</gene>
<reference evidence="1 2" key="1">
    <citation type="submission" date="2024-01" db="EMBL/GenBank/DDBJ databases">
        <title>The genomes of 5 underutilized Papilionoideae crops provide insights into root nodulation and disease resistanc.</title>
        <authorList>
            <person name="Jiang F."/>
        </authorList>
    </citation>
    <scope>NUCLEOTIDE SEQUENCE [LARGE SCALE GENOMIC DNA]</scope>
    <source>
        <strain evidence="1">JINMINGXINNONG_FW02</strain>
        <tissue evidence="1">Leaves</tissue>
    </source>
</reference>
<sequence length="71" mass="7578">MWSWWLVEAGGGGVIEARAEAWWSKSNGHGGSAEEAHHGSRTKEALAVDAVLAMVARRGGLAEDEARLVVH</sequence>
<keyword evidence="2" id="KW-1185">Reference proteome</keyword>
<evidence type="ECO:0000313" key="2">
    <source>
        <dbReference type="Proteomes" id="UP001374584"/>
    </source>
</evidence>
<comment type="caution">
    <text evidence="1">The sequence shown here is derived from an EMBL/GenBank/DDBJ whole genome shotgun (WGS) entry which is preliminary data.</text>
</comment>
<dbReference type="Proteomes" id="UP001374584">
    <property type="component" value="Unassembled WGS sequence"/>
</dbReference>
<dbReference type="AlphaFoldDB" id="A0AAN9NY15"/>
<dbReference type="EMBL" id="JAYMYR010000002">
    <property type="protein sequence ID" value="KAK7377663.1"/>
    <property type="molecule type" value="Genomic_DNA"/>
</dbReference>
<accession>A0AAN9NY15</accession>
<proteinExistence type="predicted"/>
<name>A0AAN9NY15_PHACN</name>
<organism evidence="1 2">
    <name type="scientific">Phaseolus coccineus</name>
    <name type="common">Scarlet runner bean</name>
    <name type="synonym">Phaseolus multiflorus</name>
    <dbReference type="NCBI Taxonomy" id="3886"/>
    <lineage>
        <taxon>Eukaryota</taxon>
        <taxon>Viridiplantae</taxon>
        <taxon>Streptophyta</taxon>
        <taxon>Embryophyta</taxon>
        <taxon>Tracheophyta</taxon>
        <taxon>Spermatophyta</taxon>
        <taxon>Magnoliopsida</taxon>
        <taxon>eudicotyledons</taxon>
        <taxon>Gunneridae</taxon>
        <taxon>Pentapetalae</taxon>
        <taxon>rosids</taxon>
        <taxon>fabids</taxon>
        <taxon>Fabales</taxon>
        <taxon>Fabaceae</taxon>
        <taxon>Papilionoideae</taxon>
        <taxon>50 kb inversion clade</taxon>
        <taxon>NPAAA clade</taxon>
        <taxon>indigoferoid/millettioid clade</taxon>
        <taxon>Phaseoleae</taxon>
        <taxon>Phaseolus</taxon>
    </lineage>
</organism>
<evidence type="ECO:0000313" key="1">
    <source>
        <dbReference type="EMBL" id="KAK7377663.1"/>
    </source>
</evidence>
<protein>
    <submittedName>
        <fullName evidence="1">Uncharacterized protein</fullName>
    </submittedName>
</protein>